<proteinExistence type="predicted"/>
<evidence type="ECO:0000313" key="2">
    <source>
        <dbReference type="EMBL" id="BBX73094.1"/>
    </source>
</evidence>
<sequence length="104" mass="10704">MSESKGVGVSNPDKVGRGVGDIRGLAPVGITATDDVDALIALKPDALVHCGPTAMHAKANISLGHALATGRRWITALELPLIPGTGTSPEQPGRPRPGRCRAHE</sequence>
<dbReference type="AlphaFoldDB" id="A0A7I7MLE1"/>
<accession>A0A7I7MLE1</accession>
<organism evidence="2 3">
    <name type="scientific">Mycobacterium shinjukuense</name>
    <dbReference type="NCBI Taxonomy" id="398694"/>
    <lineage>
        <taxon>Bacteria</taxon>
        <taxon>Bacillati</taxon>
        <taxon>Actinomycetota</taxon>
        <taxon>Actinomycetes</taxon>
        <taxon>Mycobacteriales</taxon>
        <taxon>Mycobacteriaceae</taxon>
        <taxon>Mycobacterium</taxon>
    </lineage>
</organism>
<dbReference type="Proteomes" id="UP000467236">
    <property type="component" value="Chromosome"/>
</dbReference>
<name>A0A7I7MLE1_9MYCO</name>
<dbReference type="KEGG" id="mshj:MSHI_10000"/>
<protein>
    <submittedName>
        <fullName evidence="2">Uncharacterized protein</fullName>
    </submittedName>
</protein>
<evidence type="ECO:0000313" key="3">
    <source>
        <dbReference type="Proteomes" id="UP000467236"/>
    </source>
</evidence>
<gene>
    <name evidence="2" type="ORF">MSHI_10000</name>
</gene>
<keyword evidence="3" id="KW-1185">Reference proteome</keyword>
<feature type="region of interest" description="Disordered" evidence="1">
    <location>
        <begin position="82"/>
        <end position="104"/>
    </location>
</feature>
<reference evidence="2 3" key="1">
    <citation type="journal article" date="2019" name="Emerg. Microbes Infect.">
        <title>Comprehensive subspecies identification of 175 nontuberculous mycobacteria species based on 7547 genomic profiles.</title>
        <authorList>
            <person name="Matsumoto Y."/>
            <person name="Kinjo T."/>
            <person name="Motooka D."/>
            <person name="Nabeya D."/>
            <person name="Jung N."/>
            <person name="Uechi K."/>
            <person name="Horii T."/>
            <person name="Iida T."/>
            <person name="Fujita J."/>
            <person name="Nakamura S."/>
        </authorList>
    </citation>
    <scope>NUCLEOTIDE SEQUENCE [LARGE SCALE GENOMIC DNA]</scope>
    <source>
        <strain evidence="2 3">JCM 14233</strain>
    </source>
</reference>
<feature type="region of interest" description="Disordered" evidence="1">
    <location>
        <begin position="1"/>
        <end position="22"/>
    </location>
</feature>
<dbReference type="EMBL" id="AP022575">
    <property type="protein sequence ID" value="BBX73094.1"/>
    <property type="molecule type" value="Genomic_DNA"/>
</dbReference>
<evidence type="ECO:0000256" key="1">
    <source>
        <dbReference type="SAM" id="MobiDB-lite"/>
    </source>
</evidence>